<keyword evidence="2 8" id="KW-0813">Transport</keyword>
<dbReference type="InterPro" id="IPR023997">
    <property type="entry name" value="TonB-dep_OMP_SusC/RagA_CS"/>
</dbReference>
<sequence length="1153" mass="129039">MKINLLAIRGQVICPLLFKVLLMFKLIICFICAFSIRVVANPSAAQEKVSLLLYNSDLKTVLRSIEKQTKIKFIYSDNLIQMRDLGKIQVSNLPWTQVLLPILDQAGLTIKEVEDNRMIIRPSVKKQEGFAVKGIVTNNTGKPLVGVSITEKNSTRATSTKEDGRFELMASSDQAELIISFIGYTSQQIPVSSSEVRVILQEDLTSLDEVVVVGFGTQKKSNLTGAVSSVDMDKVLGDRPVSSSSQALQGAIPGMQVTFGGGRPGQGTSLNIRGVTSINGGSPLVLVDNVPMSLDDVNPKDIQNITVLKDAAASSIYGARAAYGVILVTTKKAGKNQPIQFNYSSNLTWSEASTLPEKATPLEFVQGLKDFGQPTNWTGQNVETWLNLLKEYEADPSKYPDGITEVNGTRYPLRQYDMYGEVFETGFEQLHNLSFSGGGEKIAYRLSGMFADEDGIMKTNKDSYKRYNINAFVTSEIAKNLNASANILYKNDNRTTPMNMGEMFYRSITHGAYINTGYNTGMDGTEVPFGTPNNYLKYEDPSLNYGDDLRMFGKLEYNPIQGFNITAEYTFNKSNTNSKYYQVRHKYMNPNNYSEEYLFNNQYYQRGSSITNYNALNMYASYTHALDQHNFKYLLGTNYEKNHYESYNATRYDLLSPDSPSLGTSSGNQFVNDSFGQYAVLGYFGRINYDYANRYLLELNGRIDGSSRFQDGSKFGFFPSVSAGWNVTEESFMSSIRNSIPLLKFRGSFGEIGNQVVLNSDGGQNYFPVIPTMSASNANWINPTTGIRYLTIAPPGLVSSTFTWEKVRTLNVGVDIALFNNKLNTSFDWFRRQTIGMLYRGADLPAVLGAEPPFQNTTDLESKGWEWELTWKDKINEFHYSLGFNLSDNRGYITKIENSAGLINGYYVGKEIGEIWGYETDRFYTVNDFVDGSLNDKLMGGTLKDGIPAFTGVAQNPGDVLFKDLNNDGKIFSGNGTLSDPGDMRVIGNNNRRYQFGINSNFSYKNFDLSIFLQGVGKRDLWMGSHLLWPYSNEFGTLFKHSLDYWTPENQDAYYGRVYANAGLNTGANRRVQTRYLQDGSYLRVRNITLSYNLGKDVLKSKFLESIRLYVTGENLFLFDNLPAGFEADGVDLGSGGIYPFLKKYSFGLNINF</sequence>
<keyword evidence="3 8" id="KW-1134">Transmembrane beta strand</keyword>
<dbReference type="NCBIfam" id="TIGR04056">
    <property type="entry name" value="OMP_RagA_SusC"/>
    <property type="match status" value="1"/>
</dbReference>
<dbReference type="AlphaFoldDB" id="A0A6N8KXD0"/>
<name>A0A6N8KXD0_9SPHI</name>
<evidence type="ECO:0000256" key="4">
    <source>
        <dbReference type="ARBA" id="ARBA00022692"/>
    </source>
</evidence>
<evidence type="ECO:0000313" key="14">
    <source>
        <dbReference type="Proteomes" id="UP000435036"/>
    </source>
</evidence>
<evidence type="ECO:0000256" key="10">
    <source>
        <dbReference type="SAM" id="Phobius"/>
    </source>
</evidence>
<comment type="similarity">
    <text evidence="8 9">Belongs to the TonB-dependent receptor family.</text>
</comment>
<dbReference type="Gene3D" id="2.170.130.10">
    <property type="entry name" value="TonB-dependent receptor, plug domain"/>
    <property type="match status" value="1"/>
</dbReference>
<dbReference type="Proteomes" id="UP000435036">
    <property type="component" value="Unassembled WGS sequence"/>
</dbReference>
<dbReference type="InterPro" id="IPR012910">
    <property type="entry name" value="Plug_dom"/>
</dbReference>
<feature type="domain" description="TonB-dependent receptor-like beta-barrel" evidence="11">
    <location>
        <begin position="510"/>
        <end position="1116"/>
    </location>
</feature>
<evidence type="ECO:0000256" key="7">
    <source>
        <dbReference type="ARBA" id="ARBA00023237"/>
    </source>
</evidence>
<dbReference type="Pfam" id="PF00593">
    <property type="entry name" value="TonB_dep_Rec_b-barrel"/>
    <property type="match status" value="1"/>
</dbReference>
<dbReference type="InterPro" id="IPR008969">
    <property type="entry name" value="CarboxyPept-like_regulatory"/>
</dbReference>
<protein>
    <submittedName>
        <fullName evidence="13">SusC/RagA family TonB-linked outer membrane protein</fullName>
    </submittedName>
</protein>
<comment type="subcellular location">
    <subcellularLocation>
        <location evidence="1 8">Cell outer membrane</location>
        <topology evidence="1 8">Multi-pass membrane protein</topology>
    </subcellularLocation>
</comment>
<keyword evidence="10" id="KW-1133">Transmembrane helix</keyword>
<dbReference type="Pfam" id="PF07715">
    <property type="entry name" value="Plug"/>
    <property type="match status" value="1"/>
</dbReference>
<keyword evidence="14" id="KW-1185">Reference proteome</keyword>
<evidence type="ECO:0000256" key="1">
    <source>
        <dbReference type="ARBA" id="ARBA00004571"/>
    </source>
</evidence>
<dbReference type="InterPro" id="IPR036942">
    <property type="entry name" value="Beta-barrel_TonB_sf"/>
</dbReference>
<evidence type="ECO:0000256" key="5">
    <source>
        <dbReference type="ARBA" id="ARBA00023077"/>
    </source>
</evidence>
<dbReference type="Gene3D" id="2.40.170.20">
    <property type="entry name" value="TonB-dependent receptor, beta-barrel domain"/>
    <property type="match status" value="1"/>
</dbReference>
<evidence type="ECO:0000259" key="11">
    <source>
        <dbReference type="Pfam" id="PF00593"/>
    </source>
</evidence>
<keyword evidence="4 8" id="KW-0812">Transmembrane</keyword>
<evidence type="ECO:0000256" key="8">
    <source>
        <dbReference type="PROSITE-ProRule" id="PRU01360"/>
    </source>
</evidence>
<evidence type="ECO:0000256" key="9">
    <source>
        <dbReference type="RuleBase" id="RU003357"/>
    </source>
</evidence>
<comment type="caution">
    <text evidence="13">The sequence shown here is derived from an EMBL/GenBank/DDBJ whole genome shotgun (WGS) entry which is preliminary data.</text>
</comment>
<proteinExistence type="inferred from homology"/>
<dbReference type="Gene3D" id="2.60.40.1120">
    <property type="entry name" value="Carboxypeptidase-like, regulatory domain"/>
    <property type="match status" value="1"/>
</dbReference>
<feature type="domain" description="TonB-dependent receptor plug" evidence="12">
    <location>
        <begin position="220"/>
        <end position="325"/>
    </location>
</feature>
<evidence type="ECO:0000256" key="6">
    <source>
        <dbReference type="ARBA" id="ARBA00023136"/>
    </source>
</evidence>
<evidence type="ECO:0000256" key="3">
    <source>
        <dbReference type="ARBA" id="ARBA00022452"/>
    </source>
</evidence>
<keyword evidence="6 8" id="KW-0472">Membrane</keyword>
<dbReference type="InterPro" id="IPR000531">
    <property type="entry name" value="Beta-barrel_TonB"/>
</dbReference>
<keyword evidence="7 8" id="KW-0998">Cell outer membrane</keyword>
<accession>A0A6N8KXD0</accession>
<dbReference type="InterPro" id="IPR037066">
    <property type="entry name" value="Plug_dom_sf"/>
</dbReference>
<dbReference type="Pfam" id="PF13715">
    <property type="entry name" value="CarbopepD_reg_2"/>
    <property type="match status" value="1"/>
</dbReference>
<dbReference type="InterPro" id="IPR023996">
    <property type="entry name" value="TonB-dep_OMP_SusC/RagA"/>
</dbReference>
<reference evidence="13 14" key="1">
    <citation type="submission" date="2019-12" db="EMBL/GenBank/DDBJ databases">
        <authorList>
            <person name="Dong K."/>
        </authorList>
    </citation>
    <scope>NUCLEOTIDE SEQUENCE [LARGE SCALE GENOMIC DNA]</scope>
    <source>
        <strain evidence="13 14">JCM 31225</strain>
    </source>
</reference>
<dbReference type="SUPFAM" id="SSF49464">
    <property type="entry name" value="Carboxypeptidase regulatory domain-like"/>
    <property type="match status" value="1"/>
</dbReference>
<dbReference type="NCBIfam" id="TIGR04057">
    <property type="entry name" value="SusC_RagA_signa"/>
    <property type="match status" value="1"/>
</dbReference>
<keyword evidence="5 9" id="KW-0798">TonB box</keyword>
<dbReference type="PROSITE" id="PS52016">
    <property type="entry name" value="TONB_DEPENDENT_REC_3"/>
    <property type="match status" value="1"/>
</dbReference>
<evidence type="ECO:0000256" key="2">
    <source>
        <dbReference type="ARBA" id="ARBA00022448"/>
    </source>
</evidence>
<dbReference type="GO" id="GO:0009279">
    <property type="term" value="C:cell outer membrane"/>
    <property type="evidence" value="ECO:0007669"/>
    <property type="project" value="UniProtKB-SubCell"/>
</dbReference>
<dbReference type="EMBL" id="WSQA01000003">
    <property type="protein sequence ID" value="MVZ61474.1"/>
    <property type="molecule type" value="Genomic_DNA"/>
</dbReference>
<organism evidence="13 14">
    <name type="scientific">Sphingobacterium humi</name>
    <dbReference type="NCBI Taxonomy" id="1796905"/>
    <lineage>
        <taxon>Bacteria</taxon>
        <taxon>Pseudomonadati</taxon>
        <taxon>Bacteroidota</taxon>
        <taxon>Sphingobacteriia</taxon>
        <taxon>Sphingobacteriales</taxon>
        <taxon>Sphingobacteriaceae</taxon>
        <taxon>Sphingobacterium</taxon>
    </lineage>
</organism>
<dbReference type="SUPFAM" id="SSF56935">
    <property type="entry name" value="Porins"/>
    <property type="match status" value="1"/>
</dbReference>
<feature type="transmembrane region" description="Helical" evidence="10">
    <location>
        <begin position="12"/>
        <end position="36"/>
    </location>
</feature>
<dbReference type="InterPro" id="IPR039426">
    <property type="entry name" value="TonB-dep_rcpt-like"/>
</dbReference>
<evidence type="ECO:0000259" key="12">
    <source>
        <dbReference type="Pfam" id="PF07715"/>
    </source>
</evidence>
<gene>
    <name evidence="13" type="ORF">GQF63_05515</name>
</gene>
<evidence type="ECO:0000313" key="13">
    <source>
        <dbReference type="EMBL" id="MVZ61474.1"/>
    </source>
</evidence>